<keyword evidence="3" id="KW-1185">Reference proteome</keyword>
<reference evidence="4" key="1">
    <citation type="submission" date="2017-02" db="UniProtKB">
        <authorList>
            <consortium name="WormBaseParasite"/>
        </authorList>
    </citation>
    <scope>IDENTIFICATION</scope>
</reference>
<keyword evidence="1" id="KW-0812">Transmembrane</keyword>
<keyword evidence="1" id="KW-1133">Transmembrane helix</keyword>
<dbReference type="STRING" id="6290.A0A0N4W928"/>
<feature type="transmembrane region" description="Helical" evidence="1">
    <location>
        <begin position="56"/>
        <end position="74"/>
    </location>
</feature>
<dbReference type="Proteomes" id="UP000268014">
    <property type="component" value="Unassembled WGS sequence"/>
</dbReference>
<evidence type="ECO:0000313" key="3">
    <source>
        <dbReference type="Proteomes" id="UP000268014"/>
    </source>
</evidence>
<protein>
    <submittedName>
        <fullName evidence="4">Conserved plasma membrane protein</fullName>
    </submittedName>
</protein>
<feature type="transmembrane region" description="Helical" evidence="1">
    <location>
        <begin position="86"/>
        <end position="107"/>
    </location>
</feature>
<accession>A0A0N4W928</accession>
<organism evidence="4">
    <name type="scientific">Haemonchus placei</name>
    <name type="common">Barber's pole worm</name>
    <dbReference type="NCBI Taxonomy" id="6290"/>
    <lineage>
        <taxon>Eukaryota</taxon>
        <taxon>Metazoa</taxon>
        <taxon>Ecdysozoa</taxon>
        <taxon>Nematoda</taxon>
        <taxon>Chromadorea</taxon>
        <taxon>Rhabditida</taxon>
        <taxon>Rhabditina</taxon>
        <taxon>Rhabditomorpha</taxon>
        <taxon>Strongyloidea</taxon>
        <taxon>Trichostrongylidae</taxon>
        <taxon>Haemonchus</taxon>
    </lineage>
</organism>
<name>A0A0N4W928_HAEPC</name>
<dbReference type="AlphaFoldDB" id="A0A0N4W928"/>
<evidence type="ECO:0000256" key="1">
    <source>
        <dbReference type="SAM" id="Phobius"/>
    </source>
</evidence>
<dbReference type="WBParaSite" id="HPLM_0000676701-mRNA-1">
    <property type="protein sequence ID" value="HPLM_0000676701-mRNA-1"/>
    <property type="gene ID" value="HPLM_0000676701"/>
</dbReference>
<gene>
    <name evidence="2" type="ORF">HPLM_LOCUS6759</name>
</gene>
<reference evidence="2 3" key="2">
    <citation type="submission" date="2018-11" db="EMBL/GenBank/DDBJ databases">
        <authorList>
            <consortium name="Pathogen Informatics"/>
        </authorList>
    </citation>
    <scope>NUCLEOTIDE SEQUENCE [LARGE SCALE GENOMIC DNA]</scope>
    <source>
        <strain evidence="2 3">MHpl1</strain>
    </source>
</reference>
<dbReference type="EMBL" id="UZAF01016543">
    <property type="protein sequence ID" value="VDO29950.1"/>
    <property type="molecule type" value="Genomic_DNA"/>
</dbReference>
<evidence type="ECO:0000313" key="2">
    <source>
        <dbReference type="EMBL" id="VDO29950.1"/>
    </source>
</evidence>
<sequence>MKRRSLLVALFVVGDVACSLLSMGFYSDSWKFDFNLLFKYLMFIDGYNYFTNPMDFVFLSILRLVFLVTAMSLITFHQDPKAKAMFMPMIGFATFCYSYTLVKMLAFSEDTRMMQYPGTWFSVAWSMTAALLFSLIWYFIITAHDFDYQRLVSERISAITTATRDTSDVEETSERATRDGE</sequence>
<dbReference type="OrthoDB" id="6500128at2759"/>
<dbReference type="OMA" id="QYPGTWF"/>
<evidence type="ECO:0000313" key="4">
    <source>
        <dbReference type="WBParaSite" id="HPLM_0000676701-mRNA-1"/>
    </source>
</evidence>
<keyword evidence="1" id="KW-0472">Membrane</keyword>
<proteinExistence type="predicted"/>
<feature type="transmembrane region" description="Helical" evidence="1">
    <location>
        <begin position="119"/>
        <end position="141"/>
    </location>
</feature>